<reference evidence="2 3" key="1">
    <citation type="submission" date="2023-08" db="EMBL/GenBank/DDBJ databases">
        <title>Implementing the SeqCode for naming new Mesorhizobium species isolated from Vachellia karroo root nodules.</title>
        <authorList>
            <person name="Van Lill M."/>
        </authorList>
    </citation>
    <scope>NUCLEOTIDE SEQUENCE [LARGE SCALE GENOMIC DNA]</scope>
    <source>
        <strain evidence="2 3">VK24D</strain>
    </source>
</reference>
<protein>
    <submittedName>
        <fullName evidence="2">Uncharacterized protein</fullName>
    </submittedName>
</protein>
<dbReference type="Proteomes" id="UP001287059">
    <property type="component" value="Unassembled WGS sequence"/>
</dbReference>
<dbReference type="EMBL" id="JAVIIW010000023">
    <property type="protein sequence ID" value="MDX8480754.1"/>
    <property type="molecule type" value="Genomic_DNA"/>
</dbReference>
<gene>
    <name evidence="2" type="ORF">RFN28_20105</name>
</gene>
<proteinExistence type="predicted"/>
<keyword evidence="3" id="KW-1185">Reference proteome</keyword>
<accession>A0ABU4Y1C3</accession>
<evidence type="ECO:0000313" key="3">
    <source>
        <dbReference type="Proteomes" id="UP001287059"/>
    </source>
</evidence>
<organism evidence="2 3">
    <name type="scientific">Mesorhizobium album</name>
    <dbReference type="NCBI Taxonomy" id="3072314"/>
    <lineage>
        <taxon>Bacteria</taxon>
        <taxon>Pseudomonadati</taxon>
        <taxon>Pseudomonadota</taxon>
        <taxon>Alphaproteobacteria</taxon>
        <taxon>Hyphomicrobiales</taxon>
        <taxon>Phyllobacteriaceae</taxon>
        <taxon>Mesorhizobium</taxon>
    </lineage>
</organism>
<dbReference type="RefSeq" id="WP_320289057.1">
    <property type="nucleotide sequence ID" value="NZ_JAVIIW010000023.1"/>
</dbReference>
<keyword evidence="1" id="KW-0732">Signal</keyword>
<name>A0ABU4Y1C3_9HYPH</name>
<sequence length="297" mass="31240">MRLVWTLLFALASGTALAASPEGDYIAARDKAISDIAALETSNAEVETLDAANSKALADLEGRLSAILGPLAVEGFPATGKINLESLSPADIGFGMLDGLRYAKSDEGPSIVATTRGLTERWLQSKANEEDESLKLPAGIGEALKLDAFYTQAIGSDAAFVKTLDFALKKPEGADIAIARLGGWTQDVGPIYNQQVVVAVVKGDRVLIAEAPATPPAPKIAACEALWTAADATAQKFQETYQGSDLKDQQAYDSANAAWEKGDADYRACMGERLPGDPIFPALLAEAQTLADHMAGK</sequence>
<feature type="signal peptide" evidence="1">
    <location>
        <begin position="1"/>
        <end position="18"/>
    </location>
</feature>
<feature type="chain" id="PRO_5045214160" evidence="1">
    <location>
        <begin position="19"/>
        <end position="297"/>
    </location>
</feature>
<evidence type="ECO:0000313" key="2">
    <source>
        <dbReference type="EMBL" id="MDX8480754.1"/>
    </source>
</evidence>
<comment type="caution">
    <text evidence="2">The sequence shown here is derived from an EMBL/GenBank/DDBJ whole genome shotgun (WGS) entry which is preliminary data.</text>
</comment>
<evidence type="ECO:0000256" key="1">
    <source>
        <dbReference type="SAM" id="SignalP"/>
    </source>
</evidence>